<keyword evidence="6" id="KW-1185">Reference proteome</keyword>
<reference evidence="5" key="1">
    <citation type="journal article" date="2017" name="Nature">
        <title>The genome of Chenopodium quinoa.</title>
        <authorList>
            <person name="Jarvis D.E."/>
            <person name="Ho Y.S."/>
            <person name="Lightfoot D.J."/>
            <person name="Schmoeckel S.M."/>
            <person name="Li B."/>
            <person name="Borm T.J.A."/>
            <person name="Ohyanagi H."/>
            <person name="Mineta K."/>
            <person name="Michell C.T."/>
            <person name="Saber N."/>
            <person name="Kharbatia N.M."/>
            <person name="Rupper R.R."/>
            <person name="Sharp A.R."/>
            <person name="Dally N."/>
            <person name="Boughton B.A."/>
            <person name="Woo Y.H."/>
            <person name="Gao G."/>
            <person name="Schijlen E.G.W.M."/>
            <person name="Guo X."/>
            <person name="Momin A.A."/>
            <person name="Negrao S."/>
            <person name="Al-Babili S."/>
            <person name="Gehring C."/>
            <person name="Roessner U."/>
            <person name="Jung C."/>
            <person name="Murphy K."/>
            <person name="Arold S.T."/>
            <person name="Gojobori T."/>
            <person name="van der Linden C.G."/>
            <person name="van Loo E.N."/>
            <person name="Jellen E.N."/>
            <person name="Maughan P.J."/>
            <person name="Tester M."/>
        </authorList>
    </citation>
    <scope>NUCLEOTIDE SEQUENCE [LARGE SCALE GENOMIC DNA]</scope>
    <source>
        <strain evidence="5">cv. PI 614886</strain>
    </source>
</reference>
<dbReference type="Pfam" id="PF12854">
    <property type="entry name" value="PPR_1"/>
    <property type="match status" value="1"/>
</dbReference>
<dbReference type="OMA" id="KFCAISE"/>
<dbReference type="GO" id="GO:0003723">
    <property type="term" value="F:RNA binding"/>
    <property type="evidence" value="ECO:0007669"/>
    <property type="project" value="InterPro"/>
</dbReference>
<dbReference type="EnsemblPlants" id="AUR62009621-RA">
    <property type="protein sequence ID" value="AUR62009621-RA:cds"/>
    <property type="gene ID" value="AUR62009621"/>
</dbReference>
<dbReference type="InterPro" id="IPR032867">
    <property type="entry name" value="DYW_dom"/>
</dbReference>
<dbReference type="NCBIfam" id="TIGR00756">
    <property type="entry name" value="PPR"/>
    <property type="match status" value="4"/>
</dbReference>
<sequence>MISVAISSALVAAAPPSNPNPAKRLDKCSSMAELKQLHSQIIRLGLSSDNDVMGRAIKFCALSKSGDLVYAHQLFDKMPQPDAFIYNTLIRGYLQCYLARECLILYLRMLQDSVFPNNFTFPSLVRACCIDNWVVEGKQIHAHVVKFGFLNDGFSQNNLLYMYVSFGLLEEARRVFDKMPRRDVVSWTTLISGYSQLGLVNDAYDVFRSMPNRNSATWNAMIAAYVQHNRFHEAFALFNEMRTENVELDRYVIASMLSACTKLGALEQGEWIHGYIKKNDIKMDTKLATTIIDMYCKCGCLEKAFEVFNELPSKGISTWNCMIGGFAMHGRGEVAIEIFKAMEREAAAPDNITFLNVLSACAHSGLVETGRHYFKHMTEVHGLEPRMEHYGCMVDLFGRAGLLEEARKLVEEEMPMEADAGVLGALVGACKIHGNFELGEKFGKRLIELDPNNSGRYVLLANLYATAGKWDDVAKIRRLMNDRGVKKAPGFSVIEMEGMVSEFIAGGRAHPESREIYSKLDEVLERIKSLGYVPDTDGVLQDIDEEEKENPLNHHSEKLAIAFGLLKTKPGQTIRITKNLRVCRDCHQASKLISKAFDREIIVRDRNRFHHFKNGECSCNEF</sequence>
<dbReference type="PANTHER" id="PTHR47926:SF402">
    <property type="entry name" value="TETRATRICOPEPTIDE-LIKE HELICAL DOMAIN SUPERFAMILY, DYW DOMAIN-CONTAINING PROTEIN"/>
    <property type="match status" value="1"/>
</dbReference>
<keyword evidence="2" id="KW-0677">Repeat</keyword>
<dbReference type="InterPro" id="IPR046849">
    <property type="entry name" value="E2_motif"/>
</dbReference>
<dbReference type="InterPro" id="IPR046848">
    <property type="entry name" value="E_motif"/>
</dbReference>
<evidence type="ECO:0000313" key="6">
    <source>
        <dbReference type="Proteomes" id="UP000596660"/>
    </source>
</evidence>
<name>A0A803LCN2_CHEQI</name>
<dbReference type="Pfam" id="PF13041">
    <property type="entry name" value="PPR_2"/>
    <property type="match status" value="3"/>
</dbReference>
<dbReference type="FunFam" id="1.25.40.10:FF:001050">
    <property type="entry name" value="Pentatricopeptide repeat-containing protein At2g33760"/>
    <property type="match status" value="1"/>
</dbReference>
<dbReference type="Pfam" id="PF01535">
    <property type="entry name" value="PPR"/>
    <property type="match status" value="1"/>
</dbReference>
<dbReference type="PANTHER" id="PTHR47926">
    <property type="entry name" value="PENTATRICOPEPTIDE REPEAT-CONTAINING PROTEIN"/>
    <property type="match status" value="1"/>
</dbReference>
<feature type="repeat" description="PPR" evidence="3">
    <location>
        <begin position="183"/>
        <end position="213"/>
    </location>
</feature>
<feature type="repeat" description="PPR" evidence="3">
    <location>
        <begin position="284"/>
        <end position="318"/>
    </location>
</feature>
<proteinExistence type="inferred from homology"/>
<evidence type="ECO:0000256" key="1">
    <source>
        <dbReference type="ARBA" id="ARBA00006643"/>
    </source>
</evidence>
<evidence type="ECO:0000256" key="2">
    <source>
        <dbReference type="ARBA" id="ARBA00022737"/>
    </source>
</evidence>
<organism evidence="5 6">
    <name type="scientific">Chenopodium quinoa</name>
    <name type="common">Quinoa</name>
    <dbReference type="NCBI Taxonomy" id="63459"/>
    <lineage>
        <taxon>Eukaryota</taxon>
        <taxon>Viridiplantae</taxon>
        <taxon>Streptophyta</taxon>
        <taxon>Embryophyta</taxon>
        <taxon>Tracheophyta</taxon>
        <taxon>Spermatophyta</taxon>
        <taxon>Magnoliopsida</taxon>
        <taxon>eudicotyledons</taxon>
        <taxon>Gunneridae</taxon>
        <taxon>Pentapetalae</taxon>
        <taxon>Caryophyllales</taxon>
        <taxon>Chenopodiaceae</taxon>
        <taxon>Chenopodioideae</taxon>
        <taxon>Atripliceae</taxon>
        <taxon>Chenopodium</taxon>
    </lineage>
</organism>
<accession>A0A803LCN2</accession>
<dbReference type="InterPro" id="IPR046960">
    <property type="entry name" value="PPR_At4g14850-like_plant"/>
</dbReference>
<feature type="repeat" description="PPR" evidence="3">
    <location>
        <begin position="82"/>
        <end position="116"/>
    </location>
</feature>
<dbReference type="Pfam" id="PF14432">
    <property type="entry name" value="DYW_deaminase"/>
    <property type="match status" value="1"/>
</dbReference>
<dbReference type="SUPFAM" id="SSF48452">
    <property type="entry name" value="TPR-like"/>
    <property type="match status" value="2"/>
</dbReference>
<dbReference type="AlphaFoldDB" id="A0A803LCN2"/>
<dbReference type="GO" id="GO:0008270">
    <property type="term" value="F:zinc ion binding"/>
    <property type="evidence" value="ECO:0007669"/>
    <property type="project" value="InterPro"/>
</dbReference>
<feature type="domain" description="DYW" evidence="4">
    <location>
        <begin position="531"/>
        <end position="622"/>
    </location>
</feature>
<comment type="similarity">
    <text evidence="1">Belongs to the PPR family. PCMP-H subfamily.</text>
</comment>
<dbReference type="Pfam" id="PF20431">
    <property type="entry name" value="E_motif"/>
    <property type="match status" value="1"/>
</dbReference>
<dbReference type="FunFam" id="1.25.40.10:FF:000470">
    <property type="entry name" value="Pentatricopeptide repeat-containing protein At5g66520"/>
    <property type="match status" value="1"/>
</dbReference>
<reference evidence="5" key="2">
    <citation type="submission" date="2021-03" db="UniProtKB">
        <authorList>
            <consortium name="EnsemblPlants"/>
        </authorList>
    </citation>
    <scope>IDENTIFICATION</scope>
</reference>
<dbReference type="FunFam" id="1.25.40.10:FF:001087">
    <property type="entry name" value="Pentatricopeptide repeat-containing protein, mitochondrial"/>
    <property type="match status" value="1"/>
</dbReference>
<evidence type="ECO:0000259" key="4">
    <source>
        <dbReference type="Pfam" id="PF14432"/>
    </source>
</evidence>
<dbReference type="PROSITE" id="PS51375">
    <property type="entry name" value="PPR"/>
    <property type="match status" value="4"/>
</dbReference>
<feature type="repeat" description="PPR" evidence="3">
    <location>
        <begin position="214"/>
        <end position="248"/>
    </location>
</feature>
<dbReference type="InterPro" id="IPR002885">
    <property type="entry name" value="PPR_rpt"/>
</dbReference>
<evidence type="ECO:0000313" key="5">
    <source>
        <dbReference type="EnsemblPlants" id="AUR62009621-RA:cds"/>
    </source>
</evidence>
<dbReference type="InterPro" id="IPR011990">
    <property type="entry name" value="TPR-like_helical_dom_sf"/>
</dbReference>
<dbReference type="Proteomes" id="UP000596660">
    <property type="component" value="Unplaced"/>
</dbReference>
<protein>
    <recommendedName>
        <fullName evidence="4">DYW domain-containing protein</fullName>
    </recommendedName>
</protein>
<dbReference type="Pfam" id="PF20430">
    <property type="entry name" value="Eplus_motif"/>
    <property type="match status" value="1"/>
</dbReference>
<dbReference type="Gene3D" id="1.25.40.10">
    <property type="entry name" value="Tetratricopeptide repeat domain"/>
    <property type="match status" value="4"/>
</dbReference>
<dbReference type="GO" id="GO:0009451">
    <property type="term" value="P:RNA modification"/>
    <property type="evidence" value="ECO:0007669"/>
    <property type="project" value="InterPro"/>
</dbReference>
<dbReference type="Gramene" id="AUR62009621-RA">
    <property type="protein sequence ID" value="AUR62009621-RA:cds"/>
    <property type="gene ID" value="AUR62009621"/>
</dbReference>
<evidence type="ECO:0000256" key="3">
    <source>
        <dbReference type="PROSITE-ProRule" id="PRU00708"/>
    </source>
</evidence>